<reference evidence="2 3" key="1">
    <citation type="submission" date="2014-03" db="EMBL/GenBank/DDBJ databases">
        <title>Bradyrhizobium valentinum sp. nov., isolated from effective nodules of Lupinus mariae-josephae, a lupine endemic of basic-lime soils in Eastern Spain.</title>
        <authorList>
            <person name="Duran D."/>
            <person name="Rey L."/>
            <person name="Navarro A."/>
            <person name="Busquets A."/>
            <person name="Imperial J."/>
            <person name="Ruiz-Argueso T."/>
        </authorList>
    </citation>
    <scope>NUCLEOTIDE SEQUENCE [LARGE SCALE GENOMIC DNA]</scope>
    <source>
        <strain evidence="2 3">PAC68</strain>
    </source>
</reference>
<dbReference type="RefSeq" id="WP_057837024.1">
    <property type="nucleotide sequence ID" value="NZ_LLXZ01000120.1"/>
</dbReference>
<dbReference type="AlphaFoldDB" id="A0A0R3LLF8"/>
<keyword evidence="1" id="KW-0732">Signal</keyword>
<accession>A0A0R3LLF8</accession>
<comment type="caution">
    <text evidence="2">The sequence shown here is derived from an EMBL/GenBank/DDBJ whole genome shotgun (WGS) entry which is preliminary data.</text>
</comment>
<gene>
    <name evidence="2" type="ORF">CQ12_02605</name>
</gene>
<keyword evidence="3" id="KW-1185">Reference proteome</keyword>
<sequence>MRKIAIGLLAGAGALLAGSANATDVYTENEYTNSDLIQQVRMVCDEDGRCYRTRGGSRVIVRDSYAYAPRERYIEQRRYRDWDEPRAGVGVRAPGVSVGVGIDSNRW</sequence>
<dbReference type="EMBL" id="LLXZ01000120">
    <property type="protein sequence ID" value="KRR06038.1"/>
    <property type="molecule type" value="Genomic_DNA"/>
</dbReference>
<dbReference type="OrthoDB" id="8255905at2"/>
<organism evidence="2 3">
    <name type="scientific">Bradyrhizobium jicamae</name>
    <dbReference type="NCBI Taxonomy" id="280332"/>
    <lineage>
        <taxon>Bacteria</taxon>
        <taxon>Pseudomonadati</taxon>
        <taxon>Pseudomonadota</taxon>
        <taxon>Alphaproteobacteria</taxon>
        <taxon>Hyphomicrobiales</taxon>
        <taxon>Nitrobacteraceae</taxon>
        <taxon>Bradyrhizobium</taxon>
    </lineage>
</organism>
<feature type="chain" id="PRO_5006443194" evidence="1">
    <location>
        <begin position="23"/>
        <end position="107"/>
    </location>
</feature>
<feature type="signal peptide" evidence="1">
    <location>
        <begin position="1"/>
        <end position="22"/>
    </location>
</feature>
<evidence type="ECO:0000313" key="2">
    <source>
        <dbReference type="EMBL" id="KRR06038.1"/>
    </source>
</evidence>
<protein>
    <submittedName>
        <fullName evidence="2">Uncharacterized protein</fullName>
    </submittedName>
</protein>
<evidence type="ECO:0000313" key="3">
    <source>
        <dbReference type="Proteomes" id="UP000050863"/>
    </source>
</evidence>
<dbReference type="Proteomes" id="UP000050863">
    <property type="component" value="Unassembled WGS sequence"/>
</dbReference>
<name>A0A0R3LLF8_9BRAD</name>
<proteinExistence type="predicted"/>
<evidence type="ECO:0000256" key="1">
    <source>
        <dbReference type="SAM" id="SignalP"/>
    </source>
</evidence>